<dbReference type="Proteomes" id="UP000078046">
    <property type="component" value="Unassembled WGS sequence"/>
</dbReference>
<dbReference type="EMBL" id="LWCA01000024">
    <property type="protein sequence ID" value="OAF71784.1"/>
    <property type="molecule type" value="Genomic_DNA"/>
</dbReference>
<sequence length="104" mass="11928">MLSWTDSSKYFHWSARVKRSCNAELFFNYIYLTGSQMQAHDNCGKYEKLRDGRKLVMSKAAIFAGTSKNLLVFIYFKKILISARVSNNVKPAILVSALVMNHIM</sequence>
<accession>A0A177BE12</accession>
<organism evidence="1 2">
    <name type="scientific">Intoshia linei</name>
    <dbReference type="NCBI Taxonomy" id="1819745"/>
    <lineage>
        <taxon>Eukaryota</taxon>
        <taxon>Metazoa</taxon>
        <taxon>Spiralia</taxon>
        <taxon>Lophotrochozoa</taxon>
        <taxon>Mesozoa</taxon>
        <taxon>Orthonectida</taxon>
        <taxon>Rhopaluridae</taxon>
        <taxon>Intoshia</taxon>
    </lineage>
</organism>
<reference evidence="1 2" key="1">
    <citation type="submission" date="2016-04" db="EMBL/GenBank/DDBJ databases">
        <title>The genome of Intoshia linei affirms orthonectids as highly simplified spiralians.</title>
        <authorList>
            <person name="Mikhailov K.V."/>
            <person name="Slusarev G.S."/>
            <person name="Nikitin M.A."/>
            <person name="Logacheva M.D."/>
            <person name="Penin A."/>
            <person name="Aleoshin V."/>
            <person name="Panchin Y.V."/>
        </authorList>
    </citation>
    <scope>NUCLEOTIDE SEQUENCE [LARGE SCALE GENOMIC DNA]</scope>
    <source>
        <strain evidence="1">Intl2013</strain>
        <tissue evidence="1">Whole animal</tissue>
    </source>
</reference>
<dbReference type="AlphaFoldDB" id="A0A177BE12"/>
<evidence type="ECO:0000313" key="1">
    <source>
        <dbReference type="EMBL" id="OAF71784.1"/>
    </source>
</evidence>
<name>A0A177BE12_9BILA</name>
<proteinExistence type="predicted"/>
<evidence type="ECO:0000313" key="2">
    <source>
        <dbReference type="Proteomes" id="UP000078046"/>
    </source>
</evidence>
<gene>
    <name evidence="1" type="ORF">A3Q56_00465</name>
</gene>
<keyword evidence="2" id="KW-1185">Reference proteome</keyword>
<protein>
    <submittedName>
        <fullName evidence="1">Uncharacterized protein</fullName>
    </submittedName>
</protein>
<comment type="caution">
    <text evidence="1">The sequence shown here is derived from an EMBL/GenBank/DDBJ whole genome shotgun (WGS) entry which is preliminary data.</text>
</comment>